<gene>
    <name evidence="2" type="ORF">DEBURN_LOCUS8099</name>
</gene>
<feature type="region of interest" description="Disordered" evidence="1">
    <location>
        <begin position="1"/>
        <end position="116"/>
    </location>
</feature>
<sequence>MSQIQPLPPGQTQAQIPLIPSTPPGPPGQVVSTTNITNVQPPPPGPVQVSSIPNNAQPPPPGTTSQPGDFQQNSPPPQLRATTPSMIQAKEVKSSSSNTAQNNTQKKPQPPKKSTQPLHLLLLECCKEYITGNLTTKSEEDTKELFNDRRKLHADLQLFCTDNVLTSARDRILNELDEGGKEALKDISPDSEIIKLRFQEAAALNKTLGKIFRSWEQFNKSDVQEGANTGHTEQNRNRGRGNNRGGYWTARGGPRHSPYQNQGQQRRREWVAREDRDYRDRRPDDNYRDRRDDHSRRDFDRRPDFRGPSVPSTVFNRDRIHMGRRDDSFHRNFDDRRRNSHERRLDDNRHPRDHRGPPPLPLNVGPPSKSSPSIYEAPPMPPMPPNVPNPQVQSSPQAGYDYSQYSSDPQQYSATGFQTEYNLQVYPGYFAQYPQESTANGQQYQYPISSASWETQTTPIQSMPIQLASFNWNQPGRHTAIPLPTDFMSGPSSAPRLSMPEPHDVLGVIKGVIIRDAQGNIGLSQYQFSTM</sequence>
<keyword evidence="3" id="KW-1185">Reference proteome</keyword>
<feature type="compositionally biased region" description="Basic and acidic residues" evidence="1">
    <location>
        <begin position="316"/>
        <end position="356"/>
    </location>
</feature>
<feature type="compositionally biased region" description="Polar residues" evidence="1">
    <location>
        <begin position="1"/>
        <end position="14"/>
    </location>
</feature>
<dbReference type="EMBL" id="CAJVPK010001110">
    <property type="protein sequence ID" value="CAG8571370.1"/>
    <property type="molecule type" value="Genomic_DNA"/>
</dbReference>
<feature type="compositionally biased region" description="Low complexity" evidence="1">
    <location>
        <begin position="94"/>
        <end position="116"/>
    </location>
</feature>
<dbReference type="OrthoDB" id="5341823at2759"/>
<feature type="compositionally biased region" description="Pro residues" evidence="1">
    <location>
        <begin position="378"/>
        <end position="388"/>
    </location>
</feature>
<accession>A0A9N9G1U2</accession>
<organism evidence="2 3">
    <name type="scientific">Diversispora eburnea</name>
    <dbReference type="NCBI Taxonomy" id="1213867"/>
    <lineage>
        <taxon>Eukaryota</taxon>
        <taxon>Fungi</taxon>
        <taxon>Fungi incertae sedis</taxon>
        <taxon>Mucoromycota</taxon>
        <taxon>Glomeromycotina</taxon>
        <taxon>Glomeromycetes</taxon>
        <taxon>Diversisporales</taxon>
        <taxon>Diversisporaceae</taxon>
        <taxon>Diversispora</taxon>
    </lineage>
</organism>
<name>A0A9N9G1U2_9GLOM</name>
<evidence type="ECO:0000313" key="2">
    <source>
        <dbReference type="EMBL" id="CAG8571370.1"/>
    </source>
</evidence>
<feature type="compositionally biased region" description="Basic and acidic residues" evidence="1">
    <location>
        <begin position="266"/>
        <end position="305"/>
    </location>
</feature>
<reference evidence="2" key="1">
    <citation type="submission" date="2021-06" db="EMBL/GenBank/DDBJ databases">
        <authorList>
            <person name="Kallberg Y."/>
            <person name="Tangrot J."/>
            <person name="Rosling A."/>
        </authorList>
    </citation>
    <scope>NUCLEOTIDE SEQUENCE</scope>
    <source>
        <strain evidence="2">AZ414A</strain>
    </source>
</reference>
<dbReference type="Proteomes" id="UP000789706">
    <property type="component" value="Unassembled WGS sequence"/>
</dbReference>
<protein>
    <submittedName>
        <fullName evidence="2">4884_t:CDS:1</fullName>
    </submittedName>
</protein>
<evidence type="ECO:0000256" key="1">
    <source>
        <dbReference type="SAM" id="MobiDB-lite"/>
    </source>
</evidence>
<dbReference type="AlphaFoldDB" id="A0A9N9G1U2"/>
<evidence type="ECO:0000313" key="3">
    <source>
        <dbReference type="Proteomes" id="UP000789706"/>
    </source>
</evidence>
<feature type="compositionally biased region" description="Polar residues" evidence="1">
    <location>
        <begin position="223"/>
        <end position="232"/>
    </location>
</feature>
<feature type="compositionally biased region" description="Low complexity" evidence="1">
    <location>
        <begin position="389"/>
        <end position="409"/>
    </location>
</feature>
<comment type="caution">
    <text evidence="2">The sequence shown here is derived from an EMBL/GenBank/DDBJ whole genome shotgun (WGS) entry which is preliminary data.</text>
</comment>
<feature type="region of interest" description="Disordered" evidence="1">
    <location>
        <begin position="223"/>
        <end position="409"/>
    </location>
</feature>
<proteinExistence type="predicted"/>